<dbReference type="InterPro" id="IPR021139">
    <property type="entry name" value="NYN"/>
</dbReference>
<dbReference type="PANTHER" id="PTHR35458">
    <property type="entry name" value="SLR0755 PROTEIN"/>
    <property type="match status" value="1"/>
</dbReference>
<feature type="domain" description="NYN" evidence="1">
    <location>
        <begin position="4"/>
        <end position="161"/>
    </location>
</feature>
<evidence type="ECO:0000313" key="2">
    <source>
        <dbReference type="EMBL" id="SCL75124.1"/>
    </source>
</evidence>
<dbReference type="RefSeq" id="WP_074369399.1">
    <property type="nucleotide sequence ID" value="NZ_FMID01000024.1"/>
</dbReference>
<dbReference type="Pfam" id="PF01936">
    <property type="entry name" value="NYN"/>
    <property type="match status" value="1"/>
</dbReference>
<name>A0A1M4MJP2_9EURY</name>
<gene>
    <name evidence="2" type="ORF">L21_1015</name>
</gene>
<dbReference type="OrthoDB" id="359276at2157"/>
<dbReference type="STRING" id="118126.L21_1015"/>
<dbReference type="Proteomes" id="UP000184671">
    <property type="component" value="Unassembled WGS sequence"/>
</dbReference>
<evidence type="ECO:0000259" key="1">
    <source>
        <dbReference type="Pfam" id="PF01936"/>
    </source>
</evidence>
<dbReference type="GO" id="GO:0004540">
    <property type="term" value="F:RNA nuclease activity"/>
    <property type="evidence" value="ECO:0007669"/>
    <property type="project" value="InterPro"/>
</dbReference>
<dbReference type="InterPro" id="IPR047140">
    <property type="entry name" value="LabA"/>
</dbReference>
<proteinExistence type="predicted"/>
<reference evidence="2 3" key="1">
    <citation type="submission" date="2016-08" db="EMBL/GenBank/DDBJ databases">
        <authorList>
            <person name="Seilhamer J.J."/>
        </authorList>
    </citation>
    <scope>NUCLEOTIDE SEQUENCE [LARGE SCALE GENOMIC DNA]</scope>
    <source>
        <strain evidence="2">L21-II-0</strain>
    </source>
</reference>
<dbReference type="EMBL" id="FMID01000024">
    <property type="protein sequence ID" value="SCL75124.1"/>
    <property type="molecule type" value="Genomic_DNA"/>
</dbReference>
<dbReference type="PANTHER" id="PTHR35458:SF8">
    <property type="entry name" value="SLR0650 PROTEIN"/>
    <property type="match status" value="1"/>
</dbReference>
<organism evidence="2 3">
    <name type="scientific">Methanoculleus chikugoensis</name>
    <dbReference type="NCBI Taxonomy" id="118126"/>
    <lineage>
        <taxon>Archaea</taxon>
        <taxon>Methanobacteriati</taxon>
        <taxon>Methanobacteriota</taxon>
        <taxon>Stenosarchaea group</taxon>
        <taxon>Methanomicrobia</taxon>
        <taxon>Methanomicrobiales</taxon>
        <taxon>Methanomicrobiaceae</taxon>
        <taxon>Methanoculleus</taxon>
    </lineage>
</organism>
<sequence>MIHRAAVFIDNGYLSKVVPNGIRVDFERFCATVYGDRERLRTYFYDCMPYQSEPPTEDERIRYGNYCKFREIVENLPRFQMRFGKLSKSRDGSFEQKRVDILMAVELVRLSWSHQIGHAIIVSGDSDFVPAIEAAKDAGVITTLYYSKKSVHNELLSAVDERYEMSQSFFESVRRN</sequence>
<accession>A0A1M4MJP2</accession>
<dbReference type="Gene3D" id="3.40.50.1010">
    <property type="entry name" value="5'-nuclease"/>
    <property type="match status" value="1"/>
</dbReference>
<protein>
    <submittedName>
        <fullName evidence="2">NYN domain protein</fullName>
    </submittedName>
</protein>
<evidence type="ECO:0000313" key="3">
    <source>
        <dbReference type="Proteomes" id="UP000184671"/>
    </source>
</evidence>
<dbReference type="AlphaFoldDB" id="A0A1M4MJP2"/>